<evidence type="ECO:0000256" key="1">
    <source>
        <dbReference type="SAM" id="MobiDB-lite"/>
    </source>
</evidence>
<organism evidence="3 4">
    <name type="scientific">Nesidiocoris tenuis</name>
    <dbReference type="NCBI Taxonomy" id="355587"/>
    <lineage>
        <taxon>Eukaryota</taxon>
        <taxon>Metazoa</taxon>
        <taxon>Ecdysozoa</taxon>
        <taxon>Arthropoda</taxon>
        <taxon>Hexapoda</taxon>
        <taxon>Insecta</taxon>
        <taxon>Pterygota</taxon>
        <taxon>Neoptera</taxon>
        <taxon>Paraneoptera</taxon>
        <taxon>Hemiptera</taxon>
        <taxon>Heteroptera</taxon>
        <taxon>Panheteroptera</taxon>
        <taxon>Cimicomorpha</taxon>
        <taxon>Miridae</taxon>
        <taxon>Dicyphina</taxon>
        <taxon>Nesidiocoris</taxon>
    </lineage>
</organism>
<evidence type="ECO:0000313" key="4">
    <source>
        <dbReference type="Proteomes" id="UP000479000"/>
    </source>
</evidence>
<feature type="chain" id="PRO_5026348749" evidence="2">
    <location>
        <begin position="23"/>
        <end position="198"/>
    </location>
</feature>
<feature type="region of interest" description="Disordered" evidence="1">
    <location>
        <begin position="125"/>
        <end position="148"/>
    </location>
</feature>
<dbReference type="AlphaFoldDB" id="A0A6H5G8E3"/>
<accession>A0A6H5G8E3</accession>
<keyword evidence="4" id="KW-1185">Reference proteome</keyword>
<evidence type="ECO:0000256" key="2">
    <source>
        <dbReference type="SAM" id="SignalP"/>
    </source>
</evidence>
<proteinExistence type="predicted"/>
<dbReference type="EMBL" id="CADCXU010007346">
    <property type="protein sequence ID" value="CAA9998822.1"/>
    <property type="molecule type" value="Genomic_DNA"/>
</dbReference>
<name>A0A6H5G8E3_9HEMI</name>
<reference evidence="3 4" key="1">
    <citation type="submission" date="2020-02" db="EMBL/GenBank/DDBJ databases">
        <authorList>
            <person name="Ferguson B K."/>
        </authorList>
    </citation>
    <scope>NUCLEOTIDE SEQUENCE [LARGE SCALE GENOMIC DNA]</scope>
</reference>
<keyword evidence="2" id="KW-0732">Signal</keyword>
<gene>
    <name evidence="3" type="ORF">NTEN_LOCUS5105</name>
</gene>
<sequence length="198" mass="21957">MIRRRTCTKAFRHLIWIRIATCGFTTTPSSDRGARDNNMRHLRFAGKRRDRQLVRRQAASHGQVCGRGVGVYLCGLRSASPVILSRLTAQGEDTRLGVLISMCRAVETFCGCVQHLGVCSRRTSANEERRGQTVTASEPMSTDAKGLRMGPPLCGDRIQLAPETRASPIQSERKGKMWKSGPSFDPWDLFVNGAPRAQ</sequence>
<feature type="region of interest" description="Disordered" evidence="1">
    <location>
        <begin position="166"/>
        <end position="198"/>
    </location>
</feature>
<feature type="signal peptide" evidence="2">
    <location>
        <begin position="1"/>
        <end position="22"/>
    </location>
</feature>
<protein>
    <submittedName>
        <fullName evidence="3">Uncharacterized protein</fullName>
    </submittedName>
</protein>
<dbReference type="Proteomes" id="UP000479000">
    <property type="component" value="Unassembled WGS sequence"/>
</dbReference>
<evidence type="ECO:0000313" key="3">
    <source>
        <dbReference type="EMBL" id="CAA9998822.1"/>
    </source>
</evidence>